<gene>
    <name evidence="3" type="ORF">K7862_00025</name>
</gene>
<comment type="caution">
    <text evidence="3">The sequence shown here is derived from an EMBL/GenBank/DDBJ whole genome shotgun (WGS) entry which is preliminary data.</text>
</comment>
<evidence type="ECO:0000313" key="4">
    <source>
        <dbReference type="Proteomes" id="UP000778578"/>
    </source>
</evidence>
<proteinExistence type="predicted"/>
<keyword evidence="2" id="KW-0472">Membrane</keyword>
<protein>
    <submittedName>
        <fullName evidence="3">Uncharacterized protein</fullName>
    </submittedName>
</protein>
<feature type="compositionally biased region" description="Gly residues" evidence="1">
    <location>
        <begin position="80"/>
        <end position="101"/>
    </location>
</feature>
<name>A0ABS7PYU1_9ACTN</name>
<dbReference type="EMBL" id="JAINZZ010000001">
    <property type="protein sequence ID" value="MBY8876028.1"/>
    <property type="molecule type" value="Genomic_DNA"/>
</dbReference>
<feature type="transmembrane region" description="Helical" evidence="2">
    <location>
        <begin position="6"/>
        <end position="28"/>
    </location>
</feature>
<organism evidence="3 4">
    <name type="scientific">Actinacidiphila acidipaludis</name>
    <dbReference type="NCBI Taxonomy" id="2873382"/>
    <lineage>
        <taxon>Bacteria</taxon>
        <taxon>Bacillati</taxon>
        <taxon>Actinomycetota</taxon>
        <taxon>Actinomycetes</taxon>
        <taxon>Kitasatosporales</taxon>
        <taxon>Streptomycetaceae</taxon>
        <taxon>Actinacidiphila</taxon>
    </lineage>
</organism>
<feature type="compositionally biased region" description="Basic residues" evidence="1">
    <location>
        <begin position="60"/>
        <end position="73"/>
    </location>
</feature>
<reference evidence="3 4" key="1">
    <citation type="submission" date="2021-08" db="EMBL/GenBank/DDBJ databases">
        <title>WGS of actinomycetes from Thailand.</title>
        <authorList>
            <person name="Thawai C."/>
        </authorList>
    </citation>
    <scope>NUCLEOTIDE SEQUENCE [LARGE SCALE GENOMIC DNA]</scope>
    <source>
        <strain evidence="3 4">PLK6-54</strain>
    </source>
</reference>
<evidence type="ECO:0000256" key="1">
    <source>
        <dbReference type="SAM" id="MobiDB-lite"/>
    </source>
</evidence>
<dbReference type="RefSeq" id="WP_222959321.1">
    <property type="nucleotide sequence ID" value="NZ_JAINZZ010000001.1"/>
</dbReference>
<dbReference type="Proteomes" id="UP000778578">
    <property type="component" value="Unassembled WGS sequence"/>
</dbReference>
<keyword evidence="2" id="KW-0812">Transmembrane</keyword>
<evidence type="ECO:0000313" key="3">
    <source>
        <dbReference type="EMBL" id="MBY8876028.1"/>
    </source>
</evidence>
<accession>A0ABS7PYU1</accession>
<sequence length="119" mass="11766">MISDAPVIVLVIAVFAVLMAVGIVLRAARGHGRGTDHRLSSGRTSTVDDTAPDLPASPAARHHNQGHHSHHGHSHDAGWLNGGHGGAHGGGHGGFGHGHGGFGHGGGHGGFDGGGGHHG</sequence>
<feature type="region of interest" description="Disordered" evidence="1">
    <location>
        <begin position="31"/>
        <end position="101"/>
    </location>
</feature>
<evidence type="ECO:0000256" key="2">
    <source>
        <dbReference type="SAM" id="Phobius"/>
    </source>
</evidence>
<keyword evidence="4" id="KW-1185">Reference proteome</keyword>
<keyword evidence="2" id="KW-1133">Transmembrane helix</keyword>